<dbReference type="GO" id="GO:0016301">
    <property type="term" value="F:kinase activity"/>
    <property type="evidence" value="ECO:0007669"/>
    <property type="project" value="UniProtKB-KW"/>
</dbReference>
<dbReference type="InterPro" id="IPR036759">
    <property type="entry name" value="TPK_catalytic_sf"/>
</dbReference>
<evidence type="ECO:0000256" key="4">
    <source>
        <dbReference type="ARBA" id="ARBA00022840"/>
    </source>
</evidence>
<organism evidence="7 8">
    <name type="scientific">Xaviernesmea rhizosphaerae</name>
    <dbReference type="NCBI Taxonomy" id="1672749"/>
    <lineage>
        <taxon>Bacteria</taxon>
        <taxon>Pseudomonadati</taxon>
        <taxon>Pseudomonadota</taxon>
        <taxon>Alphaproteobacteria</taxon>
        <taxon>Hyphomicrobiales</taxon>
        <taxon>Rhizobiaceae</taxon>
        <taxon>Rhizobium/Agrobacterium group</taxon>
        <taxon>Xaviernesmea</taxon>
    </lineage>
</organism>
<sequence>MRETRRQETMVVLMGGPLTAGPRLDALLAGKRAVAADGGMRHAPLLSALPELWVGDFDSSAEDLIARYPHVHREPYPPAKNETDGEIAAEAAIERGATGLVLAGALSGERSDHALLHLLLGLSLTERGIDVVLTSGEEEAYPLLAGIRPLDLSLDLPKGSLFSILGFTALEGLTIAGARYPLEDFSLPFGSSRTISNVAEGPVRITLKHGRAILLARPYDMTGA</sequence>
<comment type="caution">
    <text evidence="7">The sequence shown here is derived from an EMBL/GenBank/DDBJ whole genome shotgun (WGS) entry which is preliminary data.</text>
</comment>
<evidence type="ECO:0000313" key="7">
    <source>
        <dbReference type="EMBL" id="OLP56126.1"/>
    </source>
</evidence>
<dbReference type="Gene3D" id="3.40.50.10240">
    <property type="entry name" value="Thiamin pyrophosphokinase, catalytic domain"/>
    <property type="match status" value="1"/>
</dbReference>
<dbReference type="Pfam" id="PF04263">
    <property type="entry name" value="TPK_catalytic"/>
    <property type="match status" value="1"/>
</dbReference>
<evidence type="ECO:0000313" key="8">
    <source>
        <dbReference type="Proteomes" id="UP000186143"/>
    </source>
</evidence>
<keyword evidence="3 7" id="KW-0418">Kinase</keyword>
<name>A0A1Q9ALF6_9HYPH</name>
<dbReference type="GO" id="GO:0030975">
    <property type="term" value="F:thiamine binding"/>
    <property type="evidence" value="ECO:0007669"/>
    <property type="project" value="InterPro"/>
</dbReference>
<dbReference type="GO" id="GO:0004788">
    <property type="term" value="F:thiamine diphosphokinase activity"/>
    <property type="evidence" value="ECO:0007669"/>
    <property type="project" value="UniProtKB-UniRule"/>
</dbReference>
<keyword evidence="4" id="KW-0067">ATP-binding</keyword>
<dbReference type="STRING" id="1672749.BJF92_20205"/>
<dbReference type="SMART" id="SM00983">
    <property type="entry name" value="TPK_B1_binding"/>
    <property type="match status" value="1"/>
</dbReference>
<dbReference type="InterPro" id="IPR007373">
    <property type="entry name" value="Thiamin_PyroPKinase_B1-bd"/>
</dbReference>
<dbReference type="EMBL" id="MKIO01000024">
    <property type="protein sequence ID" value="OLP56126.1"/>
    <property type="molecule type" value="Genomic_DNA"/>
</dbReference>
<proteinExistence type="predicted"/>
<gene>
    <name evidence="7" type="ORF">BJF92_20205</name>
</gene>
<dbReference type="InterPro" id="IPR006282">
    <property type="entry name" value="Thi_PPkinase"/>
</dbReference>
<dbReference type="PANTHER" id="PTHR41299:SF1">
    <property type="entry name" value="THIAMINE PYROPHOSPHOKINASE"/>
    <property type="match status" value="1"/>
</dbReference>
<dbReference type="EC" id="2.7.6.2" evidence="5"/>
<dbReference type="NCBIfam" id="TIGR01378">
    <property type="entry name" value="thi_PPkinase"/>
    <property type="match status" value="1"/>
</dbReference>
<evidence type="ECO:0000256" key="2">
    <source>
        <dbReference type="ARBA" id="ARBA00022741"/>
    </source>
</evidence>
<evidence type="ECO:0000256" key="5">
    <source>
        <dbReference type="NCBIfam" id="TIGR01378"/>
    </source>
</evidence>
<dbReference type="AlphaFoldDB" id="A0A1Q9ALF6"/>
<dbReference type="Proteomes" id="UP000186143">
    <property type="component" value="Unassembled WGS sequence"/>
</dbReference>
<dbReference type="SUPFAM" id="SSF63999">
    <property type="entry name" value="Thiamin pyrophosphokinase, catalytic domain"/>
    <property type="match status" value="1"/>
</dbReference>
<reference evidence="7 8" key="1">
    <citation type="submission" date="2016-09" db="EMBL/GenBank/DDBJ databases">
        <title>Rhizobium sp. nov., a novel species isolated from the rice rhizosphere.</title>
        <authorList>
            <person name="Zhao J."/>
            <person name="Zhang X."/>
        </authorList>
    </citation>
    <scope>NUCLEOTIDE SEQUENCE [LARGE SCALE GENOMIC DNA]</scope>
    <source>
        <strain evidence="7 8">MH17</strain>
    </source>
</reference>
<dbReference type="GO" id="GO:0009229">
    <property type="term" value="P:thiamine diphosphate biosynthetic process"/>
    <property type="evidence" value="ECO:0007669"/>
    <property type="project" value="InterPro"/>
</dbReference>
<dbReference type="GO" id="GO:0006772">
    <property type="term" value="P:thiamine metabolic process"/>
    <property type="evidence" value="ECO:0007669"/>
    <property type="project" value="UniProtKB-UniRule"/>
</dbReference>
<evidence type="ECO:0000256" key="1">
    <source>
        <dbReference type="ARBA" id="ARBA00022679"/>
    </source>
</evidence>
<feature type="domain" description="Thiamin pyrophosphokinase thiamin-binding" evidence="6">
    <location>
        <begin position="146"/>
        <end position="213"/>
    </location>
</feature>
<dbReference type="InterPro" id="IPR007371">
    <property type="entry name" value="TPK_catalytic"/>
</dbReference>
<dbReference type="GO" id="GO:0005524">
    <property type="term" value="F:ATP binding"/>
    <property type="evidence" value="ECO:0007669"/>
    <property type="project" value="UniProtKB-KW"/>
</dbReference>
<protein>
    <recommendedName>
        <fullName evidence="5">Thiamine diphosphokinase</fullName>
        <ecNumber evidence="5">2.7.6.2</ecNumber>
    </recommendedName>
</protein>
<keyword evidence="2" id="KW-0547">Nucleotide-binding</keyword>
<dbReference type="RefSeq" id="WP_075634205.1">
    <property type="nucleotide sequence ID" value="NZ_MKIO01000024.1"/>
</dbReference>
<dbReference type="Pfam" id="PF04265">
    <property type="entry name" value="TPK_B1_binding"/>
    <property type="match status" value="1"/>
</dbReference>
<accession>A0A1Q9ALF6</accession>
<dbReference type="InterPro" id="IPR053149">
    <property type="entry name" value="TPK"/>
</dbReference>
<dbReference type="CDD" id="cd07995">
    <property type="entry name" value="TPK"/>
    <property type="match status" value="1"/>
</dbReference>
<dbReference type="PANTHER" id="PTHR41299">
    <property type="entry name" value="THIAMINE PYROPHOSPHOKINASE"/>
    <property type="match status" value="1"/>
</dbReference>
<evidence type="ECO:0000256" key="3">
    <source>
        <dbReference type="ARBA" id="ARBA00022777"/>
    </source>
</evidence>
<evidence type="ECO:0000259" key="6">
    <source>
        <dbReference type="SMART" id="SM00983"/>
    </source>
</evidence>
<keyword evidence="1" id="KW-0808">Transferase</keyword>